<dbReference type="PANTHER" id="PTHR36109:SF1">
    <property type="entry name" value="SLR0613 PROTEIN"/>
    <property type="match status" value="1"/>
</dbReference>
<evidence type="ECO:0000313" key="3">
    <source>
        <dbReference type="Proteomes" id="UP000176944"/>
    </source>
</evidence>
<gene>
    <name evidence="2" type="ORF">BJP36_30650</name>
</gene>
<keyword evidence="1" id="KW-0472">Membrane</keyword>
<reference evidence="3" key="1">
    <citation type="submission" date="2016-10" db="EMBL/GenBank/DDBJ databases">
        <title>Comparative genomics uncovers the prolific and rare metabolic potential of the cyanobacterial genus Moorea.</title>
        <authorList>
            <person name="Leao T."/>
            <person name="Castelao G."/>
            <person name="Korobeynikov A."/>
            <person name="Monroe E.A."/>
            <person name="Podell S."/>
            <person name="Glukhov E."/>
            <person name="Allen E."/>
            <person name="Gerwick W.H."/>
            <person name="Gerwick L."/>
        </authorList>
    </citation>
    <scope>NUCLEOTIDE SEQUENCE [LARGE SCALE GENOMIC DNA]</scope>
    <source>
        <strain evidence="3">JHB</strain>
    </source>
</reference>
<feature type="transmembrane region" description="Helical" evidence="1">
    <location>
        <begin position="60"/>
        <end position="78"/>
    </location>
</feature>
<dbReference type="AlphaFoldDB" id="A0A1D9G7M6"/>
<evidence type="ECO:0008006" key="4">
    <source>
        <dbReference type="Google" id="ProtNLM"/>
    </source>
</evidence>
<proteinExistence type="predicted"/>
<dbReference type="InterPro" id="IPR052948">
    <property type="entry name" value="Low_temp-induced_all0457"/>
</dbReference>
<evidence type="ECO:0000256" key="1">
    <source>
        <dbReference type="SAM" id="Phobius"/>
    </source>
</evidence>
<accession>A0A1D9G7M6</accession>
<keyword evidence="1" id="KW-1133">Transmembrane helix</keyword>
<dbReference type="EMBL" id="CP017708">
    <property type="protein sequence ID" value="AOY83628.1"/>
    <property type="molecule type" value="Genomic_DNA"/>
</dbReference>
<name>A0A1D9G7M6_MOOP1</name>
<organism evidence="2 3">
    <name type="scientific">Moorena producens (strain JHB)</name>
    <dbReference type="NCBI Taxonomy" id="1454205"/>
    <lineage>
        <taxon>Bacteria</taxon>
        <taxon>Bacillati</taxon>
        <taxon>Cyanobacteriota</taxon>
        <taxon>Cyanophyceae</taxon>
        <taxon>Coleofasciculales</taxon>
        <taxon>Coleofasciculaceae</taxon>
        <taxon>Moorena</taxon>
    </lineage>
</organism>
<sequence length="171" mass="18727">MKYLIAVFPNRIKAEEAYTALEKEELPMDRVSILGRGYKSADEFGFIDPKQQAIKGARQMAYWLVPFGFAAGYLFNVLTEIKLFGFSSEIGNHLLGGVFGAIAAAMGSIFVGGGVGLSVGSGDALPYRNRLNQGKYLIVVQGSESLTELGNKILGQFQPETIQRYEFLETN</sequence>
<dbReference type="PANTHER" id="PTHR36109">
    <property type="entry name" value="MEMBRANE PROTEIN-RELATED"/>
    <property type="match status" value="1"/>
</dbReference>
<feature type="transmembrane region" description="Helical" evidence="1">
    <location>
        <begin position="98"/>
        <end position="120"/>
    </location>
</feature>
<dbReference type="Proteomes" id="UP000176944">
    <property type="component" value="Chromosome"/>
</dbReference>
<evidence type="ECO:0000313" key="2">
    <source>
        <dbReference type="EMBL" id="AOY83628.1"/>
    </source>
</evidence>
<protein>
    <recommendedName>
        <fullName evidence="4">DUF1269 domain-containing protein</fullName>
    </recommendedName>
</protein>
<keyword evidence="1" id="KW-0812">Transmembrane</keyword>